<name>A0A3M7PEE1_BRAPC</name>
<feature type="non-terminal residue" evidence="1">
    <location>
        <position position="167"/>
    </location>
</feature>
<dbReference type="AlphaFoldDB" id="A0A3M7PEE1"/>
<dbReference type="Proteomes" id="UP000276133">
    <property type="component" value="Unassembled WGS sequence"/>
</dbReference>
<evidence type="ECO:0000313" key="1">
    <source>
        <dbReference type="EMBL" id="RMZ97120.1"/>
    </source>
</evidence>
<protein>
    <submittedName>
        <fullName evidence="1">Uncharacterized protein</fullName>
    </submittedName>
</protein>
<reference evidence="1 2" key="1">
    <citation type="journal article" date="2018" name="Sci. Rep.">
        <title>Genomic signatures of local adaptation to the degree of environmental predictability in rotifers.</title>
        <authorList>
            <person name="Franch-Gras L."/>
            <person name="Hahn C."/>
            <person name="Garcia-Roger E.M."/>
            <person name="Carmona M.J."/>
            <person name="Serra M."/>
            <person name="Gomez A."/>
        </authorList>
    </citation>
    <scope>NUCLEOTIDE SEQUENCE [LARGE SCALE GENOMIC DNA]</scope>
    <source>
        <strain evidence="1">HYR1</strain>
    </source>
</reference>
<evidence type="ECO:0000313" key="2">
    <source>
        <dbReference type="Proteomes" id="UP000276133"/>
    </source>
</evidence>
<comment type="caution">
    <text evidence="1">The sequence shown here is derived from an EMBL/GenBank/DDBJ whole genome shotgun (WGS) entry which is preliminary data.</text>
</comment>
<sequence length="167" mass="19090">MESTINYNIKNPNKQILTVPNDILKLIKLKRKLKRLCSRSNNPTLKKLHNFIERSLNKKLAKIRQKKLEDDLSSLKNFNTSSSKHWKLITKIENGDCTKSSRSITIKVNNQLKTDDSDLISNIFADNLESIFSTDESVRDLDNQVLTPTLIEDNDTDSSITGSELLE</sequence>
<dbReference type="EMBL" id="REGN01011623">
    <property type="protein sequence ID" value="RMZ97120.1"/>
    <property type="molecule type" value="Genomic_DNA"/>
</dbReference>
<organism evidence="1 2">
    <name type="scientific">Brachionus plicatilis</name>
    <name type="common">Marine rotifer</name>
    <name type="synonym">Brachionus muelleri</name>
    <dbReference type="NCBI Taxonomy" id="10195"/>
    <lineage>
        <taxon>Eukaryota</taxon>
        <taxon>Metazoa</taxon>
        <taxon>Spiralia</taxon>
        <taxon>Gnathifera</taxon>
        <taxon>Rotifera</taxon>
        <taxon>Eurotatoria</taxon>
        <taxon>Monogononta</taxon>
        <taxon>Pseudotrocha</taxon>
        <taxon>Ploima</taxon>
        <taxon>Brachionidae</taxon>
        <taxon>Brachionus</taxon>
    </lineage>
</organism>
<accession>A0A3M7PEE1</accession>
<gene>
    <name evidence="1" type="ORF">BpHYR1_040247</name>
</gene>
<keyword evidence="2" id="KW-1185">Reference proteome</keyword>
<proteinExistence type="predicted"/>